<reference evidence="1 2" key="1">
    <citation type="journal article" date="2019" name="Int. J. Syst. Evol. Microbiol.">
        <title>The Global Catalogue of Microorganisms (GCM) 10K type strain sequencing project: providing services to taxonomists for standard genome sequencing and annotation.</title>
        <authorList>
            <consortium name="The Broad Institute Genomics Platform"/>
            <consortium name="The Broad Institute Genome Sequencing Center for Infectious Disease"/>
            <person name="Wu L."/>
            <person name="Ma J."/>
        </authorList>
    </citation>
    <scope>NUCLEOTIDE SEQUENCE [LARGE SCALE GENOMIC DNA]</scope>
    <source>
        <strain evidence="1 2">JCM 16374</strain>
    </source>
</reference>
<evidence type="ECO:0000313" key="2">
    <source>
        <dbReference type="Proteomes" id="UP001500994"/>
    </source>
</evidence>
<comment type="caution">
    <text evidence="1">The sequence shown here is derived from an EMBL/GenBank/DDBJ whole genome shotgun (WGS) entry which is preliminary data.</text>
</comment>
<dbReference type="Proteomes" id="UP001500994">
    <property type="component" value="Unassembled WGS sequence"/>
</dbReference>
<accession>A0ABN3SYZ9</accession>
<organism evidence="1 2">
    <name type="scientific">Streptomyces lunalinharesii</name>
    <dbReference type="NCBI Taxonomy" id="333384"/>
    <lineage>
        <taxon>Bacteria</taxon>
        <taxon>Bacillati</taxon>
        <taxon>Actinomycetota</taxon>
        <taxon>Actinomycetes</taxon>
        <taxon>Kitasatosporales</taxon>
        <taxon>Streptomycetaceae</taxon>
        <taxon>Streptomyces</taxon>
    </lineage>
</organism>
<proteinExistence type="predicted"/>
<name>A0ABN3SYZ9_9ACTN</name>
<sequence>MGAAVGAGPSIARAERAEARYTHLHSRPRPREQLLLLGSPYHANWGCVATAPSRPTFQRAHHNGPVLLVGGSLGGTPLNAVANPVPEPISHPVVGA</sequence>
<evidence type="ECO:0000313" key="1">
    <source>
        <dbReference type="EMBL" id="GAA2689638.1"/>
    </source>
</evidence>
<protein>
    <submittedName>
        <fullName evidence="1">Uncharacterized protein</fullName>
    </submittedName>
</protein>
<dbReference type="EMBL" id="BAAARK010000049">
    <property type="protein sequence ID" value="GAA2689638.1"/>
    <property type="molecule type" value="Genomic_DNA"/>
</dbReference>
<keyword evidence="2" id="KW-1185">Reference proteome</keyword>
<gene>
    <name evidence="1" type="ORF">GCM10009864_74520</name>
</gene>